<evidence type="ECO:0000313" key="2">
    <source>
        <dbReference type="EMBL" id="TVU39942.1"/>
    </source>
</evidence>
<organism evidence="2 3">
    <name type="scientific">Eragrostis curvula</name>
    <name type="common">weeping love grass</name>
    <dbReference type="NCBI Taxonomy" id="38414"/>
    <lineage>
        <taxon>Eukaryota</taxon>
        <taxon>Viridiplantae</taxon>
        <taxon>Streptophyta</taxon>
        <taxon>Embryophyta</taxon>
        <taxon>Tracheophyta</taxon>
        <taxon>Spermatophyta</taxon>
        <taxon>Magnoliopsida</taxon>
        <taxon>Liliopsida</taxon>
        <taxon>Poales</taxon>
        <taxon>Poaceae</taxon>
        <taxon>PACMAD clade</taxon>
        <taxon>Chloridoideae</taxon>
        <taxon>Eragrostideae</taxon>
        <taxon>Eragrostidinae</taxon>
        <taxon>Eragrostis</taxon>
    </lineage>
</organism>
<dbReference type="Proteomes" id="UP000324897">
    <property type="component" value="Chromosome 4"/>
</dbReference>
<accession>A0A5J9VU48</accession>
<keyword evidence="3" id="KW-1185">Reference proteome</keyword>
<feature type="region of interest" description="Disordered" evidence="1">
    <location>
        <begin position="61"/>
        <end position="128"/>
    </location>
</feature>
<protein>
    <submittedName>
        <fullName evidence="2">Uncharacterized protein</fullName>
    </submittedName>
</protein>
<dbReference type="AlphaFoldDB" id="A0A5J9VU48"/>
<gene>
    <name evidence="2" type="ORF">EJB05_13386</name>
</gene>
<reference evidence="2 3" key="1">
    <citation type="journal article" date="2019" name="Sci. Rep.">
        <title>A high-quality genome of Eragrostis curvula grass provides insights into Poaceae evolution and supports new strategies to enhance forage quality.</title>
        <authorList>
            <person name="Carballo J."/>
            <person name="Santos B.A.C.M."/>
            <person name="Zappacosta D."/>
            <person name="Garbus I."/>
            <person name="Selva J.P."/>
            <person name="Gallo C.A."/>
            <person name="Diaz A."/>
            <person name="Albertini E."/>
            <person name="Caccamo M."/>
            <person name="Echenique V."/>
        </authorList>
    </citation>
    <scope>NUCLEOTIDE SEQUENCE [LARGE SCALE GENOMIC DNA]</scope>
    <source>
        <strain evidence="3">cv. Victoria</strain>
        <tissue evidence="2">Leaf</tissue>
    </source>
</reference>
<sequence length="128" mass="13851">MPSAVAHEAVSNGPCIISANLITAFSAMARILAKLKLLTSPIWETVRPCLGTLACSSATTNPTVGGGGREWESLRGRLPLSVDGEENPRRRDVICGRSGGGNNEEEVNRETERRCKESAWKDERESVL</sequence>
<comment type="caution">
    <text evidence="2">The sequence shown here is derived from an EMBL/GenBank/DDBJ whole genome shotgun (WGS) entry which is preliminary data.</text>
</comment>
<dbReference type="Gramene" id="TVU39942">
    <property type="protein sequence ID" value="TVU39942"/>
    <property type="gene ID" value="EJB05_13386"/>
</dbReference>
<evidence type="ECO:0000313" key="3">
    <source>
        <dbReference type="Proteomes" id="UP000324897"/>
    </source>
</evidence>
<dbReference type="EMBL" id="RWGY01000007">
    <property type="protein sequence ID" value="TVU39942.1"/>
    <property type="molecule type" value="Genomic_DNA"/>
</dbReference>
<proteinExistence type="predicted"/>
<feature type="compositionally biased region" description="Basic and acidic residues" evidence="1">
    <location>
        <begin position="106"/>
        <end position="128"/>
    </location>
</feature>
<evidence type="ECO:0000256" key="1">
    <source>
        <dbReference type="SAM" id="MobiDB-lite"/>
    </source>
</evidence>
<name>A0A5J9VU48_9POAL</name>